<dbReference type="Proteomes" id="UP001321479">
    <property type="component" value="Segment"/>
</dbReference>
<name>A0ABM7NUB8_9VIRU</name>
<protein>
    <recommendedName>
        <fullName evidence="3">Ankyrin repeat protein</fullName>
    </recommendedName>
</protein>
<dbReference type="SUPFAM" id="SSF48403">
    <property type="entry name" value="Ankyrin repeat"/>
    <property type="match status" value="1"/>
</dbReference>
<dbReference type="Gene3D" id="1.25.40.20">
    <property type="entry name" value="Ankyrin repeat-containing domain"/>
    <property type="match status" value="1"/>
</dbReference>
<keyword evidence="2" id="KW-1185">Reference proteome</keyword>
<dbReference type="InterPro" id="IPR036770">
    <property type="entry name" value="Ankyrin_rpt-contain_sf"/>
</dbReference>
<proteinExistence type="predicted"/>
<dbReference type="EMBL" id="AP024483">
    <property type="protein sequence ID" value="BCS83657.1"/>
    <property type="molecule type" value="Genomic_DNA"/>
</dbReference>
<sequence>MKDFKFKYCICDIKHVFDENIKKSKLFIDKNTRIKIEFDDDNNIIININDFHKFIEFVIDNDLICKKSSDNHYYTRFDEYLNYIFKNNLLDHIKSPIIKKYVKFMKTHHNNNYYDYKYSNIINKACRYSSFETIKITMKLTSVKDFEDVILYVCQRNDEAFLKIFKFVVDLFCEKLANYFEHYTANYNNCDMNYCYVLQNIAGTNNLQVFNYFVNQVDFTINSIDNTKLKPKYLDIYDKLLESYNYSQNMRNNLLCHCIYNEKLIIVDQLILDGADINKFDKHNINHLFKNKSINSIDFIIEKGLLNKDQINDRFKKSYKYGPKVAEVLVSNGVDYELYIDELLVKTKNNKNKDFYYYLKELKNQ</sequence>
<evidence type="ECO:0008006" key="3">
    <source>
        <dbReference type="Google" id="ProtNLM"/>
    </source>
</evidence>
<evidence type="ECO:0000313" key="2">
    <source>
        <dbReference type="Proteomes" id="UP001321479"/>
    </source>
</evidence>
<organism evidence="1 2">
    <name type="scientific">Cotonvirus japonicus</name>
    <dbReference type="NCBI Taxonomy" id="2811091"/>
    <lineage>
        <taxon>Viruses</taxon>
        <taxon>Varidnaviria</taxon>
        <taxon>Bamfordvirae</taxon>
        <taxon>Nucleocytoviricota</taxon>
        <taxon>Megaviricetes</taxon>
        <taxon>Imitervirales</taxon>
        <taxon>Mimiviridae</taxon>
        <taxon>Megamimivirinae</taxon>
        <taxon>Cotonvirus</taxon>
        <taxon>Cotonvirus japonicum</taxon>
    </lineage>
</organism>
<accession>A0ABM7NUB8</accession>
<dbReference type="RefSeq" id="YP_010842265.1">
    <property type="nucleotide sequence ID" value="NC_079139.1"/>
</dbReference>
<reference evidence="1 2" key="1">
    <citation type="submission" date="2021-02" db="EMBL/GenBank/DDBJ databases">
        <title>Cotonvirus japonicus, which uses Golgi apparatus of host cells for its virion factory, phylogenetically links tailed tupanvirus and icosahedral mimivirus.</title>
        <authorList>
            <person name="Takahashi H."/>
            <person name="Fukaya S."/>
            <person name="Song C."/>
            <person name="Murata K."/>
            <person name="Takemura M."/>
        </authorList>
    </citation>
    <scope>NUCLEOTIDE SEQUENCE [LARGE SCALE GENOMIC DNA]</scope>
</reference>
<dbReference type="GeneID" id="80558862"/>
<evidence type="ECO:0000313" key="1">
    <source>
        <dbReference type="EMBL" id="BCS83657.1"/>
    </source>
</evidence>